<sequence>MAEECGVEEVQSGPRQSEKLEQWNVPRAVRSGGGMSPDNRSFVDLISFSSRIVTKLIYFRCIIAGLILFARIVIGPIRVGQ</sequence>
<keyword evidence="2" id="KW-1133">Transmembrane helix</keyword>
<evidence type="ECO:0000313" key="3">
    <source>
        <dbReference type="EMBL" id="KAK8041815.1"/>
    </source>
</evidence>
<keyword evidence="2" id="KW-0472">Membrane</keyword>
<dbReference type="Proteomes" id="UP001444661">
    <property type="component" value="Unassembled WGS sequence"/>
</dbReference>
<gene>
    <name evidence="3" type="ORF">PG993_006338</name>
</gene>
<accession>A0ABR1T5E9</accession>
<evidence type="ECO:0000256" key="1">
    <source>
        <dbReference type="SAM" id="MobiDB-lite"/>
    </source>
</evidence>
<evidence type="ECO:0000256" key="2">
    <source>
        <dbReference type="SAM" id="Phobius"/>
    </source>
</evidence>
<keyword evidence="4" id="KW-1185">Reference proteome</keyword>
<comment type="caution">
    <text evidence="3">The sequence shown here is derived from an EMBL/GenBank/DDBJ whole genome shotgun (WGS) entry which is preliminary data.</text>
</comment>
<reference evidence="3 4" key="1">
    <citation type="submission" date="2023-01" db="EMBL/GenBank/DDBJ databases">
        <title>Analysis of 21 Apiospora genomes using comparative genomics revels a genus with tremendous synthesis potential of carbohydrate active enzymes and secondary metabolites.</title>
        <authorList>
            <person name="Sorensen T."/>
        </authorList>
    </citation>
    <scope>NUCLEOTIDE SEQUENCE [LARGE SCALE GENOMIC DNA]</scope>
    <source>
        <strain evidence="3 4">CBS 33761</strain>
    </source>
</reference>
<name>A0ABR1T5E9_9PEZI</name>
<protein>
    <submittedName>
        <fullName evidence="3">Uncharacterized protein</fullName>
    </submittedName>
</protein>
<feature type="transmembrane region" description="Helical" evidence="2">
    <location>
        <begin position="57"/>
        <end position="77"/>
    </location>
</feature>
<dbReference type="EMBL" id="JAQQWK010000005">
    <property type="protein sequence ID" value="KAK8041815.1"/>
    <property type="molecule type" value="Genomic_DNA"/>
</dbReference>
<keyword evidence="2" id="KW-0812">Transmembrane</keyword>
<evidence type="ECO:0000313" key="4">
    <source>
        <dbReference type="Proteomes" id="UP001444661"/>
    </source>
</evidence>
<feature type="region of interest" description="Disordered" evidence="1">
    <location>
        <begin position="1"/>
        <end position="20"/>
    </location>
</feature>
<proteinExistence type="predicted"/>
<organism evidence="3 4">
    <name type="scientific">Apiospora rasikravindrae</name>
    <dbReference type="NCBI Taxonomy" id="990691"/>
    <lineage>
        <taxon>Eukaryota</taxon>
        <taxon>Fungi</taxon>
        <taxon>Dikarya</taxon>
        <taxon>Ascomycota</taxon>
        <taxon>Pezizomycotina</taxon>
        <taxon>Sordariomycetes</taxon>
        <taxon>Xylariomycetidae</taxon>
        <taxon>Amphisphaeriales</taxon>
        <taxon>Apiosporaceae</taxon>
        <taxon>Apiospora</taxon>
    </lineage>
</organism>